<organism evidence="6 7">
    <name type="scientific">Chanos chanos</name>
    <name type="common">Milkfish</name>
    <name type="synonym">Mugil chanos</name>
    <dbReference type="NCBI Taxonomy" id="29144"/>
    <lineage>
        <taxon>Eukaryota</taxon>
        <taxon>Metazoa</taxon>
        <taxon>Chordata</taxon>
        <taxon>Craniata</taxon>
        <taxon>Vertebrata</taxon>
        <taxon>Euteleostomi</taxon>
        <taxon>Actinopterygii</taxon>
        <taxon>Neopterygii</taxon>
        <taxon>Teleostei</taxon>
        <taxon>Ostariophysi</taxon>
        <taxon>Gonorynchiformes</taxon>
        <taxon>Chanidae</taxon>
        <taxon>Chanos</taxon>
    </lineage>
</organism>
<reference evidence="7" key="1">
    <citation type="submission" date="2025-08" db="UniProtKB">
        <authorList>
            <consortium name="RefSeq"/>
        </authorList>
    </citation>
    <scope>IDENTIFICATION</scope>
</reference>
<accession>A0A6J2VC31</accession>
<dbReference type="InterPro" id="IPR013783">
    <property type="entry name" value="Ig-like_fold"/>
</dbReference>
<evidence type="ECO:0000256" key="4">
    <source>
        <dbReference type="ARBA" id="ARBA00023180"/>
    </source>
</evidence>
<feature type="transmembrane region" description="Helical" evidence="5">
    <location>
        <begin position="153"/>
        <end position="171"/>
    </location>
</feature>
<keyword evidence="6" id="KW-1185">Reference proteome</keyword>
<evidence type="ECO:0000313" key="7">
    <source>
        <dbReference type="RefSeq" id="XP_030629353.1"/>
    </source>
</evidence>
<evidence type="ECO:0000313" key="6">
    <source>
        <dbReference type="Proteomes" id="UP000504632"/>
    </source>
</evidence>
<dbReference type="InParanoid" id="A0A6J2VC31"/>
<dbReference type="Gene3D" id="2.60.40.10">
    <property type="entry name" value="Immunoglobulins"/>
    <property type="match status" value="1"/>
</dbReference>
<dbReference type="AlphaFoldDB" id="A0A6J2VC31"/>
<dbReference type="OrthoDB" id="8955135at2759"/>
<dbReference type="Proteomes" id="UP000504632">
    <property type="component" value="Chromosome 5"/>
</dbReference>
<comment type="subcellular location">
    <subcellularLocation>
        <location evidence="1">Membrane</location>
    </subcellularLocation>
</comment>
<name>A0A6J2VC31_CHACN</name>
<dbReference type="SUPFAM" id="SSF48726">
    <property type="entry name" value="Immunoglobulin"/>
    <property type="match status" value="1"/>
</dbReference>
<evidence type="ECO:0000256" key="2">
    <source>
        <dbReference type="ARBA" id="ARBA00022729"/>
    </source>
</evidence>
<sequence>MIAVNDVFVPVGDSVTLDIHRHDRLSVDILAWTFNRTINIVRYNNNSRKVKLHDQYRERVEFNTETLSLTLRNLHKNDSGLYVAGELGESGLHFAKYRIPVPDPVEAPVLTALFNWSSSDSCNVTCKGHDLSLTTRYHVAPPAGVSLCLLKTVLFSVTLVLMISAVITVHIRERLIKSS</sequence>
<keyword evidence="4" id="KW-0325">Glycoprotein</keyword>
<protein>
    <submittedName>
        <fullName evidence="7">CD48 antigen-like</fullName>
    </submittedName>
</protein>
<proteinExistence type="predicted"/>
<dbReference type="InterPro" id="IPR036179">
    <property type="entry name" value="Ig-like_dom_sf"/>
</dbReference>
<evidence type="ECO:0000256" key="1">
    <source>
        <dbReference type="ARBA" id="ARBA00004370"/>
    </source>
</evidence>
<keyword evidence="2" id="KW-0732">Signal</keyword>
<evidence type="ECO:0000256" key="3">
    <source>
        <dbReference type="ARBA" id="ARBA00023136"/>
    </source>
</evidence>
<keyword evidence="5" id="KW-0812">Transmembrane</keyword>
<dbReference type="PANTHER" id="PTHR12080">
    <property type="entry name" value="SIGNALING LYMPHOCYTIC ACTIVATION MOLECULE"/>
    <property type="match status" value="1"/>
</dbReference>
<dbReference type="InterPro" id="IPR015631">
    <property type="entry name" value="CD2/SLAM_rcpt"/>
</dbReference>
<dbReference type="PANTHER" id="PTHR12080:SF56">
    <property type="entry name" value="NATURAL KILLER CELL RECEPTOR 2B4"/>
    <property type="match status" value="1"/>
</dbReference>
<keyword evidence="3 5" id="KW-0472">Membrane</keyword>
<dbReference type="RefSeq" id="XP_030629353.1">
    <property type="nucleotide sequence ID" value="XM_030773493.1"/>
</dbReference>
<dbReference type="GO" id="GO:0016020">
    <property type="term" value="C:membrane"/>
    <property type="evidence" value="ECO:0007669"/>
    <property type="project" value="UniProtKB-SubCell"/>
</dbReference>
<dbReference type="GeneID" id="115811335"/>
<keyword evidence="5" id="KW-1133">Transmembrane helix</keyword>
<evidence type="ECO:0000256" key="5">
    <source>
        <dbReference type="SAM" id="Phobius"/>
    </source>
</evidence>
<gene>
    <name evidence="7" type="primary">LOC115811335</name>
</gene>